<dbReference type="GeneID" id="92879664"/>
<protein>
    <submittedName>
        <fullName evidence="1">Uncharacterized protein</fullName>
    </submittedName>
</protein>
<proteinExistence type="predicted"/>
<organism evidence="1 2">
    <name type="scientific">Cutibacterium modestum</name>
    <dbReference type="NCBI Taxonomy" id="2559073"/>
    <lineage>
        <taxon>Bacteria</taxon>
        <taxon>Bacillati</taxon>
        <taxon>Actinomycetota</taxon>
        <taxon>Actinomycetes</taxon>
        <taxon>Propionibacteriales</taxon>
        <taxon>Propionibacteriaceae</taxon>
        <taxon>Cutibacterium</taxon>
    </lineage>
</organism>
<name>A0AAD1NV41_9ACTN</name>
<reference evidence="1" key="1">
    <citation type="submission" date="2021-06" db="EMBL/GenBank/DDBJ databases">
        <title>Genome sequence of Cutibacterium modestum strain KB17-24694.</title>
        <authorList>
            <person name="Dekio I."/>
            <person name="Asahina A."/>
            <person name="Nishida M."/>
        </authorList>
    </citation>
    <scope>NUCLEOTIDE SEQUENCE</scope>
    <source>
        <strain evidence="1">KB17-24694</strain>
    </source>
</reference>
<sequence>MSDLFVVAEAHPYWPSPISRRDDDPFVLVMGIDDPSALAVWVREYDVGGVVIVHRAQVDRQARFMANLASGAVPGLSVTTVTHRASALAAALACRAVAPWRDPLASKVEWLERILTTARSGVVLSSVAGLHDPNPGIMRHLASLLPWGPPFVVQFAPEVEFIRLPNSDSLFEGGAGSWHVTEGDGLLPGPLQSASVERPITDVRAEYGGHGREFALLGWPSDDRGYAGRCPVCGVQCVSVVCPVCHVHVLVQESVA</sequence>
<dbReference type="Proteomes" id="UP000825072">
    <property type="component" value="Chromosome 1"/>
</dbReference>
<dbReference type="AlphaFoldDB" id="A0AAD1NV41"/>
<dbReference type="EMBL" id="AP024747">
    <property type="protein sequence ID" value="BCY24294.1"/>
    <property type="molecule type" value="Genomic_DNA"/>
</dbReference>
<accession>A0AAD1NV41</accession>
<gene>
    <name evidence="1" type="ORF">KB1_02840</name>
</gene>
<dbReference type="RefSeq" id="WP_002529067.1">
    <property type="nucleotide sequence ID" value="NZ_AP024747.1"/>
</dbReference>
<evidence type="ECO:0000313" key="2">
    <source>
        <dbReference type="Proteomes" id="UP000825072"/>
    </source>
</evidence>
<evidence type="ECO:0000313" key="1">
    <source>
        <dbReference type="EMBL" id="BCY24294.1"/>
    </source>
</evidence>